<dbReference type="OMA" id="EMENGHY"/>
<proteinExistence type="predicted"/>
<dbReference type="eggNOG" id="KOG0017">
    <property type="taxonomic scope" value="Eukaryota"/>
</dbReference>
<feature type="region of interest" description="Disordered" evidence="1">
    <location>
        <begin position="331"/>
        <end position="352"/>
    </location>
</feature>
<feature type="compositionally biased region" description="Polar residues" evidence="1">
    <location>
        <begin position="234"/>
        <end position="251"/>
    </location>
</feature>
<dbReference type="Pfam" id="PF14223">
    <property type="entry name" value="Retrotran_gag_2"/>
    <property type="match status" value="1"/>
</dbReference>
<feature type="compositionally biased region" description="Basic residues" evidence="1">
    <location>
        <begin position="258"/>
        <end position="272"/>
    </location>
</feature>
<feature type="compositionally biased region" description="Low complexity" evidence="1">
    <location>
        <begin position="274"/>
        <end position="288"/>
    </location>
</feature>
<dbReference type="Gramene" id="KFK35867">
    <property type="protein sequence ID" value="KFK35867"/>
    <property type="gene ID" value="AALP_AA4G047100"/>
</dbReference>
<dbReference type="EMBL" id="CM002872">
    <property type="protein sequence ID" value="KFK35867.1"/>
    <property type="molecule type" value="Genomic_DNA"/>
</dbReference>
<evidence type="ECO:0000256" key="1">
    <source>
        <dbReference type="SAM" id="MobiDB-lite"/>
    </source>
</evidence>
<protein>
    <recommendedName>
        <fullName evidence="4">Retrotransposon gag domain-containing protein</fullName>
    </recommendedName>
</protein>
<feature type="compositionally biased region" description="Pro residues" evidence="1">
    <location>
        <begin position="289"/>
        <end position="298"/>
    </location>
</feature>
<accession>A0A087H165</accession>
<dbReference type="PANTHER" id="PTHR47481:SF41">
    <property type="entry name" value="COPIA-LIKE POLYPROTEIN_RETROTRANSPOSON"/>
    <property type="match status" value="1"/>
</dbReference>
<evidence type="ECO:0008006" key="4">
    <source>
        <dbReference type="Google" id="ProtNLM"/>
    </source>
</evidence>
<dbReference type="OrthoDB" id="428604at2759"/>
<sequence>MAEAPVIAPTNDKPYGIAQIRAYIPIQLDLNKLNYDVWRELFETHCTSFGVSGHLDGTSIPSADTDKQWKERDGLVKMWIYGTVSEQVLDTILKAKSTARDIWLILENLFRDNKEAQALQYDNELRTLEIGDLSITDYTHKLKSLSDLLANLDSPISERALVMHMLNGLSEKFDSIINVIQHQTPFPSFTKARSMLLMEEKRLLKQVKPAPQHNTTASSPTVLYTDAADHSSHRSQSTNDDGHASMNNYNTGSSYNRGRGRGRGGRNSRGGRGRNNYNNNYHNNNQWPPQQPYSPPPWTYNSAPWPQPPQHYGVPPAYSYPPTYPPPPQPMYTSPYHSPASGLLGPSPHWSHGEAHMLQHAPPASTAGSSNTYLPSALSHAFSTMSVQDPSDQTWYMDTGASNHIATTPGSANSDQAAPV</sequence>
<reference evidence="3" key="1">
    <citation type="journal article" date="2015" name="Nat. Plants">
        <title>Genome expansion of Arabis alpina linked with retrotransposition and reduced symmetric DNA methylation.</title>
        <authorList>
            <person name="Willing E.M."/>
            <person name="Rawat V."/>
            <person name="Mandakova T."/>
            <person name="Maumus F."/>
            <person name="James G.V."/>
            <person name="Nordstroem K.J."/>
            <person name="Becker C."/>
            <person name="Warthmann N."/>
            <person name="Chica C."/>
            <person name="Szarzynska B."/>
            <person name="Zytnicki M."/>
            <person name="Albani M.C."/>
            <person name="Kiefer C."/>
            <person name="Bergonzi S."/>
            <person name="Castaings L."/>
            <person name="Mateos J.L."/>
            <person name="Berns M.C."/>
            <person name="Bujdoso N."/>
            <person name="Piofczyk T."/>
            <person name="de Lorenzo L."/>
            <person name="Barrero-Sicilia C."/>
            <person name="Mateos I."/>
            <person name="Piednoel M."/>
            <person name="Hagmann J."/>
            <person name="Chen-Min-Tao R."/>
            <person name="Iglesias-Fernandez R."/>
            <person name="Schuster S.C."/>
            <person name="Alonso-Blanco C."/>
            <person name="Roudier F."/>
            <person name="Carbonero P."/>
            <person name="Paz-Ares J."/>
            <person name="Davis S.J."/>
            <person name="Pecinka A."/>
            <person name="Quesneville H."/>
            <person name="Colot V."/>
            <person name="Lysak M.A."/>
            <person name="Weigel D."/>
            <person name="Coupland G."/>
            <person name="Schneeberger K."/>
        </authorList>
    </citation>
    <scope>NUCLEOTIDE SEQUENCE [LARGE SCALE GENOMIC DNA]</scope>
    <source>
        <strain evidence="3">cv. Pajares</strain>
    </source>
</reference>
<gene>
    <name evidence="2" type="ordered locus">AALP_Aa4g047100</name>
</gene>
<feature type="region of interest" description="Disordered" evidence="1">
    <location>
        <begin position="401"/>
        <end position="420"/>
    </location>
</feature>
<name>A0A087H165_ARAAL</name>
<keyword evidence="3" id="KW-1185">Reference proteome</keyword>
<dbReference type="AlphaFoldDB" id="A0A087H165"/>
<evidence type="ECO:0000313" key="2">
    <source>
        <dbReference type="EMBL" id="KFK35867.1"/>
    </source>
</evidence>
<dbReference type="PANTHER" id="PTHR47481">
    <property type="match status" value="1"/>
</dbReference>
<dbReference type="Proteomes" id="UP000029120">
    <property type="component" value="Chromosome 4"/>
</dbReference>
<evidence type="ECO:0000313" key="3">
    <source>
        <dbReference type="Proteomes" id="UP000029120"/>
    </source>
</evidence>
<feature type="region of interest" description="Disordered" evidence="1">
    <location>
        <begin position="227"/>
        <end position="301"/>
    </location>
</feature>
<organism evidence="2 3">
    <name type="scientific">Arabis alpina</name>
    <name type="common">Alpine rock-cress</name>
    <dbReference type="NCBI Taxonomy" id="50452"/>
    <lineage>
        <taxon>Eukaryota</taxon>
        <taxon>Viridiplantae</taxon>
        <taxon>Streptophyta</taxon>
        <taxon>Embryophyta</taxon>
        <taxon>Tracheophyta</taxon>
        <taxon>Spermatophyta</taxon>
        <taxon>Magnoliopsida</taxon>
        <taxon>eudicotyledons</taxon>
        <taxon>Gunneridae</taxon>
        <taxon>Pentapetalae</taxon>
        <taxon>rosids</taxon>
        <taxon>malvids</taxon>
        <taxon>Brassicales</taxon>
        <taxon>Brassicaceae</taxon>
        <taxon>Arabideae</taxon>
        <taxon>Arabis</taxon>
    </lineage>
</organism>